<gene>
    <name evidence="1" type="ORF">L3Q82_017568</name>
</gene>
<feature type="non-terminal residue" evidence="1">
    <location>
        <position position="1"/>
    </location>
</feature>
<protein>
    <submittedName>
        <fullName evidence="1">Uncharacterized protein</fullName>
    </submittedName>
</protein>
<evidence type="ECO:0000313" key="1">
    <source>
        <dbReference type="EMBL" id="KAI3356341.1"/>
    </source>
</evidence>
<keyword evidence="2" id="KW-1185">Reference proteome</keyword>
<accession>A0ACB8VLD8</accession>
<name>A0ACB8VLD8_9TELE</name>
<reference evidence="1" key="1">
    <citation type="submission" date="2022-04" db="EMBL/GenBank/DDBJ databases">
        <title>Jade perch genome.</title>
        <authorList>
            <person name="Chao B."/>
        </authorList>
    </citation>
    <scope>NUCLEOTIDE SEQUENCE</scope>
    <source>
        <strain evidence="1">CB-2022</strain>
    </source>
</reference>
<sequence length="915" mass="101543">RLREDLRLQKEQTGSRLSGTDRVGKSESRETDTNIVGFGLVMLQHPATLCVLRISRFRRWMDGHIYVSIQLPLFLQVPALNYPSAVAPDCWCIMVIMTESSQGLQSSPAQGRPLQVGFYEIIRTLGKGNFAVVKLAKHKVTKTQVAIKIIDKTRLNPSNLEKIYREVQIMKLLNHPHIIKLYQVMETKDMLYIVTEYAKNGEMFDHLTSNGRMSEDEARKKFWQILTAVDYCHRHHIVHRDLKTENLLLDANMNIKLAGRFAIYCLLLLSAGRKVYNTLDLETSTMQGSLCLHGVAVRLMPRLKYLKGREYEGPQLDIWSLGVVLYVLVCGSLPFDGPSLPALRQRVTEGRFRIPFFMSQDCENLIRKMLVVDPARRITVAQIKQHRWMLADPTAAHQTLSHSLTDYNSNLGDYSEPVLGIMNTLGIDRQRTIESLQSSSYNHFSAIYYLLLERVREHRTQQLSRQCGTWSQRPRSTSESTGPEVIMESTDSFRTTAFSIPAKSTPPVYSEKEYDQGGLFQRVVFPVEASLNRLLWNRSISPNSLLETSISEEVRPRDLEEEEATQALGPLLPPTTTSRRHTLAEVSARFHQCNPPCIVVSPSDGASSDSCLKSSSSPPPTLQAAMGDMSARLASGAEGGALLPTGAPLALSSHLLPQAQGSLPAASFQEGRRASDTSLTQGLKAFRQQLRKNTRTKGLLGLNKIKGLTRQVVPPPSCNRGSRGSLGPALSEHRSMLEEVLHQQRMLQIQHQTQPQVQATQTGPTQNPLLFLAQQQSSSPPPTTVFASSMFDNPTPSTLPPQQASVGLQHGPWQQSLETSSSGCSSSSSSCYSSSLSPVASAAYLLEARLHISQQTHPHPHASLQQQPQSATQGTFSIMSKPEMWSMGSASSADPNMQELGLTAQQQLSSCVMVK</sequence>
<dbReference type="Proteomes" id="UP000831701">
    <property type="component" value="Chromosome 20"/>
</dbReference>
<organism evidence="1 2">
    <name type="scientific">Scortum barcoo</name>
    <name type="common">barcoo grunter</name>
    <dbReference type="NCBI Taxonomy" id="214431"/>
    <lineage>
        <taxon>Eukaryota</taxon>
        <taxon>Metazoa</taxon>
        <taxon>Chordata</taxon>
        <taxon>Craniata</taxon>
        <taxon>Vertebrata</taxon>
        <taxon>Euteleostomi</taxon>
        <taxon>Actinopterygii</taxon>
        <taxon>Neopterygii</taxon>
        <taxon>Teleostei</taxon>
        <taxon>Neoteleostei</taxon>
        <taxon>Acanthomorphata</taxon>
        <taxon>Eupercaria</taxon>
        <taxon>Centrarchiformes</taxon>
        <taxon>Terapontoidei</taxon>
        <taxon>Terapontidae</taxon>
        <taxon>Scortum</taxon>
    </lineage>
</organism>
<dbReference type="EMBL" id="CM041550">
    <property type="protein sequence ID" value="KAI3356341.1"/>
    <property type="molecule type" value="Genomic_DNA"/>
</dbReference>
<comment type="caution">
    <text evidence="1">The sequence shown here is derived from an EMBL/GenBank/DDBJ whole genome shotgun (WGS) entry which is preliminary data.</text>
</comment>
<evidence type="ECO:0000313" key="2">
    <source>
        <dbReference type="Proteomes" id="UP000831701"/>
    </source>
</evidence>
<proteinExistence type="predicted"/>